<evidence type="ECO:0000256" key="12">
    <source>
        <dbReference type="ARBA" id="ARBA00072252"/>
    </source>
</evidence>
<evidence type="ECO:0000256" key="6">
    <source>
        <dbReference type="ARBA" id="ARBA00022741"/>
    </source>
</evidence>
<dbReference type="GO" id="GO:0140359">
    <property type="term" value="F:ABC-type transporter activity"/>
    <property type="evidence" value="ECO:0007669"/>
    <property type="project" value="InterPro"/>
</dbReference>
<evidence type="ECO:0000256" key="11">
    <source>
        <dbReference type="ARBA" id="ARBA00061173"/>
    </source>
</evidence>
<keyword evidence="18" id="KW-1185">Reference proteome</keyword>
<dbReference type="GO" id="GO:0030253">
    <property type="term" value="P:protein secretion by the type I secretion system"/>
    <property type="evidence" value="ECO:0007669"/>
    <property type="project" value="InterPro"/>
</dbReference>
<evidence type="ECO:0000256" key="13">
    <source>
        <dbReference type="SAM" id="Phobius"/>
    </source>
</evidence>
<dbReference type="InterPro" id="IPR003593">
    <property type="entry name" value="AAA+_ATPase"/>
</dbReference>
<name>A0A4R6E169_9RHOO</name>
<protein>
    <recommendedName>
        <fullName evidence="12">Cyclolysin secretion/processing ATP-binding protein CyaB</fullName>
    </recommendedName>
</protein>
<dbReference type="InterPro" id="IPR011527">
    <property type="entry name" value="ABC1_TM_dom"/>
</dbReference>
<dbReference type="Gene3D" id="3.40.50.300">
    <property type="entry name" value="P-loop containing nucleotide triphosphate hydrolases"/>
    <property type="match status" value="1"/>
</dbReference>
<dbReference type="GO" id="GO:0005886">
    <property type="term" value="C:plasma membrane"/>
    <property type="evidence" value="ECO:0007669"/>
    <property type="project" value="UniProtKB-SubCell"/>
</dbReference>
<dbReference type="InterPro" id="IPR017871">
    <property type="entry name" value="ABC_transporter-like_CS"/>
</dbReference>
<dbReference type="InterPro" id="IPR027417">
    <property type="entry name" value="P-loop_NTPase"/>
</dbReference>
<dbReference type="CDD" id="cd02417">
    <property type="entry name" value="Peptidase_C39_likeA"/>
    <property type="match status" value="1"/>
</dbReference>
<evidence type="ECO:0000313" key="18">
    <source>
        <dbReference type="Proteomes" id="UP000295129"/>
    </source>
</evidence>
<dbReference type="CDD" id="cd18588">
    <property type="entry name" value="ABC_6TM_CyaB_HlyB_like"/>
    <property type="match status" value="1"/>
</dbReference>
<keyword evidence="7" id="KW-0067">ATP-binding</keyword>
<keyword evidence="5" id="KW-0204">Cytolysis</keyword>
<feature type="domain" description="ABC transmembrane type-1" evidence="15">
    <location>
        <begin position="170"/>
        <end position="449"/>
    </location>
</feature>
<dbReference type="GO" id="GO:0005524">
    <property type="term" value="F:ATP binding"/>
    <property type="evidence" value="ECO:0007669"/>
    <property type="project" value="UniProtKB-KW"/>
</dbReference>
<dbReference type="GO" id="GO:0031640">
    <property type="term" value="P:killing of cells of another organism"/>
    <property type="evidence" value="ECO:0007669"/>
    <property type="project" value="UniProtKB-KW"/>
</dbReference>
<feature type="transmembrane region" description="Helical" evidence="13">
    <location>
        <begin position="277"/>
        <end position="298"/>
    </location>
</feature>
<dbReference type="GO" id="GO:0030256">
    <property type="term" value="C:type I protein secretion system complex"/>
    <property type="evidence" value="ECO:0007669"/>
    <property type="project" value="InterPro"/>
</dbReference>
<organism evidence="17 18">
    <name type="scientific">Azoarcus indigens</name>
    <dbReference type="NCBI Taxonomy" id="29545"/>
    <lineage>
        <taxon>Bacteria</taxon>
        <taxon>Pseudomonadati</taxon>
        <taxon>Pseudomonadota</taxon>
        <taxon>Betaproteobacteria</taxon>
        <taxon>Rhodocyclales</taxon>
        <taxon>Zoogloeaceae</taxon>
        <taxon>Azoarcus</taxon>
    </lineage>
</organism>
<dbReference type="PANTHER" id="PTHR24221">
    <property type="entry name" value="ATP-BINDING CASSETTE SUB-FAMILY B"/>
    <property type="match status" value="1"/>
</dbReference>
<dbReference type="PROSITE" id="PS50929">
    <property type="entry name" value="ABC_TM1F"/>
    <property type="match status" value="1"/>
</dbReference>
<keyword evidence="8 13" id="KW-1133">Transmembrane helix</keyword>
<feature type="transmembrane region" description="Helical" evidence="13">
    <location>
        <begin position="200"/>
        <end position="217"/>
    </location>
</feature>
<accession>A0A4R6E169</accession>
<evidence type="ECO:0000256" key="10">
    <source>
        <dbReference type="ARBA" id="ARBA00055355"/>
    </source>
</evidence>
<dbReference type="InterPro" id="IPR005074">
    <property type="entry name" value="Peptidase_C39"/>
</dbReference>
<evidence type="ECO:0000256" key="8">
    <source>
        <dbReference type="ARBA" id="ARBA00022989"/>
    </source>
</evidence>
<dbReference type="SMART" id="SM00382">
    <property type="entry name" value="AAA"/>
    <property type="match status" value="1"/>
</dbReference>
<comment type="caution">
    <text evidence="17">The sequence shown here is derived from an EMBL/GenBank/DDBJ whole genome shotgun (WGS) entry which is preliminary data.</text>
</comment>
<dbReference type="InterPro" id="IPR010132">
    <property type="entry name" value="ATPase_T1SS_HlyB"/>
</dbReference>
<keyword evidence="3" id="KW-1003">Cell membrane</keyword>
<dbReference type="NCBIfam" id="TIGR01846">
    <property type="entry name" value="type_I_sec_HlyB"/>
    <property type="match status" value="1"/>
</dbReference>
<dbReference type="GO" id="GO:0006508">
    <property type="term" value="P:proteolysis"/>
    <property type="evidence" value="ECO:0007669"/>
    <property type="project" value="InterPro"/>
</dbReference>
<dbReference type="OrthoDB" id="8554730at2"/>
<dbReference type="PROSITE" id="PS50990">
    <property type="entry name" value="PEPTIDASE_C39"/>
    <property type="match status" value="1"/>
</dbReference>
<evidence type="ECO:0000256" key="5">
    <source>
        <dbReference type="ARBA" id="ARBA00022735"/>
    </source>
</evidence>
<dbReference type="EMBL" id="SNVV01000009">
    <property type="protein sequence ID" value="TDN50518.1"/>
    <property type="molecule type" value="Genomic_DNA"/>
</dbReference>
<dbReference type="SUPFAM" id="SSF90123">
    <property type="entry name" value="ABC transporter transmembrane region"/>
    <property type="match status" value="1"/>
</dbReference>
<dbReference type="GO" id="GO:0034040">
    <property type="term" value="F:ATPase-coupled lipid transmembrane transporter activity"/>
    <property type="evidence" value="ECO:0007669"/>
    <property type="project" value="TreeGrafter"/>
</dbReference>
<comment type="subcellular location">
    <subcellularLocation>
        <location evidence="1">Cell membrane</location>
        <topology evidence="1">Multi-pass membrane protein</topology>
    </subcellularLocation>
</comment>
<feature type="domain" description="ABC transporter" evidence="14">
    <location>
        <begin position="481"/>
        <end position="716"/>
    </location>
</feature>
<evidence type="ECO:0000259" key="14">
    <source>
        <dbReference type="PROSITE" id="PS50893"/>
    </source>
</evidence>
<reference evidence="17 18" key="1">
    <citation type="submission" date="2019-03" db="EMBL/GenBank/DDBJ databases">
        <title>Genomic Encyclopedia of Type Strains, Phase IV (KMG-IV): sequencing the most valuable type-strain genomes for metagenomic binning, comparative biology and taxonomic classification.</title>
        <authorList>
            <person name="Goeker M."/>
        </authorList>
    </citation>
    <scope>NUCLEOTIDE SEQUENCE [LARGE SCALE GENOMIC DNA]</scope>
    <source>
        <strain evidence="17 18">DSM 12121</strain>
    </source>
</reference>
<evidence type="ECO:0000256" key="1">
    <source>
        <dbReference type="ARBA" id="ARBA00004651"/>
    </source>
</evidence>
<feature type="transmembrane region" description="Helical" evidence="13">
    <location>
        <begin position="166"/>
        <end position="188"/>
    </location>
</feature>
<dbReference type="Pfam" id="PF00005">
    <property type="entry name" value="ABC_tran"/>
    <property type="match status" value="1"/>
</dbReference>
<keyword evidence="6" id="KW-0547">Nucleotide-binding</keyword>
<dbReference type="InterPro" id="IPR003439">
    <property type="entry name" value="ABC_transporter-like_ATP-bd"/>
</dbReference>
<evidence type="ECO:0000256" key="7">
    <source>
        <dbReference type="ARBA" id="ARBA00022840"/>
    </source>
</evidence>
<keyword evidence="4 13" id="KW-0812">Transmembrane</keyword>
<dbReference type="SUPFAM" id="SSF52540">
    <property type="entry name" value="P-loop containing nucleoside triphosphate hydrolases"/>
    <property type="match status" value="1"/>
</dbReference>
<dbReference type="PANTHER" id="PTHR24221:SF647">
    <property type="entry name" value="BLL6336 PROTEIN"/>
    <property type="match status" value="1"/>
</dbReference>
<dbReference type="InterPro" id="IPR036640">
    <property type="entry name" value="ABC1_TM_sf"/>
</dbReference>
<evidence type="ECO:0000256" key="4">
    <source>
        <dbReference type="ARBA" id="ARBA00022692"/>
    </source>
</evidence>
<proteinExistence type="inferred from homology"/>
<dbReference type="Pfam" id="PF00664">
    <property type="entry name" value="ABC_membrane"/>
    <property type="match status" value="1"/>
</dbReference>
<dbReference type="RefSeq" id="WP_133591833.1">
    <property type="nucleotide sequence ID" value="NZ_SNVV01000009.1"/>
</dbReference>
<dbReference type="PROSITE" id="PS00211">
    <property type="entry name" value="ABC_TRANSPORTER_1"/>
    <property type="match status" value="1"/>
</dbReference>
<keyword evidence="9 13" id="KW-0472">Membrane</keyword>
<keyword evidence="2" id="KW-0813">Transport</keyword>
<comment type="function">
    <text evidence="10">Involved in the export of calmodulin-sensitive adenylate cyclase-hemolysin (cyclolysin).</text>
</comment>
<evidence type="ECO:0000256" key="9">
    <source>
        <dbReference type="ARBA" id="ARBA00023136"/>
    </source>
</evidence>
<evidence type="ECO:0000256" key="3">
    <source>
        <dbReference type="ARBA" id="ARBA00022475"/>
    </source>
</evidence>
<dbReference type="PROSITE" id="PS50893">
    <property type="entry name" value="ABC_TRANSPORTER_2"/>
    <property type="match status" value="1"/>
</dbReference>
<feature type="transmembrane region" description="Helical" evidence="13">
    <location>
        <begin position="304"/>
        <end position="328"/>
    </location>
</feature>
<evidence type="ECO:0000313" key="17">
    <source>
        <dbReference type="EMBL" id="TDN50518.1"/>
    </source>
</evidence>
<dbReference type="Pfam" id="PF03412">
    <property type="entry name" value="Peptidase_C39"/>
    <property type="match status" value="1"/>
</dbReference>
<dbReference type="FunFam" id="1.20.1560.10:FF:000056">
    <property type="entry name" value="Alpha-hemolysin translocation ATP-binding protein HlyB"/>
    <property type="match status" value="1"/>
</dbReference>
<dbReference type="Gene3D" id="1.20.1560.10">
    <property type="entry name" value="ABC transporter type 1, transmembrane domain"/>
    <property type="match status" value="1"/>
</dbReference>
<feature type="domain" description="Peptidase C39" evidence="16">
    <location>
        <begin position="5"/>
        <end position="138"/>
    </location>
</feature>
<comment type="similarity">
    <text evidence="11">Belongs to the ABC transporter superfamily. Cyclolysin exporter (TC 3.A.1.109.2) family.</text>
</comment>
<dbReference type="Gene3D" id="3.90.70.10">
    <property type="entry name" value="Cysteine proteinases"/>
    <property type="match status" value="1"/>
</dbReference>
<dbReference type="InterPro" id="IPR039395">
    <property type="entry name" value="Peptidase_C39-like_A"/>
</dbReference>
<evidence type="ECO:0000259" key="15">
    <source>
        <dbReference type="PROSITE" id="PS50929"/>
    </source>
</evidence>
<evidence type="ECO:0000259" key="16">
    <source>
        <dbReference type="PROSITE" id="PS50990"/>
    </source>
</evidence>
<dbReference type="AlphaFoldDB" id="A0A4R6E169"/>
<sequence length="720" mass="78727">MNTLQPASGLACLAMLSRLHGVAADTEALLHRHGAADGSFPLSAVLLAAKELGLKAKHGRFRPAALTTTPLPAIACDRNGGFFILARIDSGTDARNDALGTAPVPERCVLIQDPASGRPQILPEAEFLARWDGTLVLLASRASLAAELARFDFSWFIPAIVKYRRLLGEVLVASFFLQLFALVTPLFFQVVMDKVLVHKGYATLTVIGIGLVAVNLFESLLSALRTYLFAHTSSRIDVELGARLFRHLLNLPLAYFEARRVGDSVARVRELENIRQFLTGQALTLVLDLFFSIVFIAVMAWYSIWLTLVVLATLPIYAALSIGITPILRGRLNEKFQRSADNQAFLVESVSNIHTVKAMAVEPQFTRHWDNQLAGYVAAGFRVTRLGAWAAESVGLIGKLTTVAILWLGAYQVIDGALTVGGLIAFNMLAGRVSQPIMRLANLWQDFQQTGISMARLGDILNTRTELPASRAALPAMQGRIEFEHVRFRYRADGAEILKGVSFTIAPGDVIGIVGRSGSGKSTLTKLIQRLYVPERGRVLVDGVDLALADPVWLRRQTGVVLQENMLFARSIRDNIALTDPGAPLENVIAAAKLAGAHDFIMQLPQAYDTPVGEHGATLSGGQRQRIAIARALLTNPRILILDEATSALDYESERIIQDNMRDICRGRTVIIIAHRLSAVKDANRILVMDHGELIEEGHHGELKERPNGTYAKLYALQQA</sequence>
<dbReference type="InterPro" id="IPR039421">
    <property type="entry name" value="Type_1_exporter"/>
</dbReference>
<dbReference type="Proteomes" id="UP000295129">
    <property type="component" value="Unassembled WGS sequence"/>
</dbReference>
<dbReference type="FunFam" id="3.40.50.300:FF:000299">
    <property type="entry name" value="ABC transporter ATP-binding protein/permease"/>
    <property type="match status" value="1"/>
</dbReference>
<dbReference type="GO" id="GO:0008233">
    <property type="term" value="F:peptidase activity"/>
    <property type="evidence" value="ECO:0007669"/>
    <property type="project" value="InterPro"/>
</dbReference>
<keyword evidence="5" id="KW-0354">Hemolysis</keyword>
<evidence type="ECO:0000256" key="2">
    <source>
        <dbReference type="ARBA" id="ARBA00022448"/>
    </source>
</evidence>
<gene>
    <name evidence="17" type="ORF">C7389_109214</name>
</gene>
<dbReference type="GO" id="GO:0016887">
    <property type="term" value="F:ATP hydrolysis activity"/>
    <property type="evidence" value="ECO:0007669"/>
    <property type="project" value="InterPro"/>
</dbReference>